<dbReference type="RefSeq" id="XP_055865967.1">
    <property type="nucleotide sequence ID" value="XM_056009992.1"/>
</dbReference>
<dbReference type="OrthoDB" id="6234674at2759"/>
<feature type="region of interest" description="Disordered" evidence="5">
    <location>
        <begin position="1496"/>
        <end position="1536"/>
    </location>
</feature>
<evidence type="ECO:0000256" key="4">
    <source>
        <dbReference type="ARBA" id="ARBA00023319"/>
    </source>
</evidence>
<feature type="region of interest" description="Disordered" evidence="5">
    <location>
        <begin position="866"/>
        <end position="1028"/>
    </location>
</feature>
<keyword evidence="9" id="KW-1185">Reference proteome</keyword>
<feature type="compositionally biased region" description="Polar residues" evidence="5">
    <location>
        <begin position="902"/>
        <end position="923"/>
    </location>
</feature>
<keyword evidence="6" id="KW-0472">Membrane</keyword>
<evidence type="ECO:0000313" key="9">
    <source>
        <dbReference type="Proteomes" id="UP001165740"/>
    </source>
</evidence>
<feature type="region of interest" description="Disordered" evidence="5">
    <location>
        <begin position="1450"/>
        <end position="1483"/>
    </location>
</feature>
<evidence type="ECO:0000256" key="6">
    <source>
        <dbReference type="SAM" id="Phobius"/>
    </source>
</evidence>
<feature type="region of interest" description="Disordered" evidence="5">
    <location>
        <begin position="1076"/>
        <end position="1100"/>
    </location>
</feature>
<evidence type="ECO:0000259" key="7">
    <source>
        <dbReference type="PROSITE" id="PS50835"/>
    </source>
</evidence>
<feature type="compositionally biased region" description="Polar residues" evidence="5">
    <location>
        <begin position="1331"/>
        <end position="1343"/>
    </location>
</feature>
<dbReference type="Pfam" id="PF00041">
    <property type="entry name" value="fn3"/>
    <property type="match status" value="1"/>
</dbReference>
<keyword evidence="1" id="KW-0732">Signal</keyword>
<evidence type="ECO:0000313" key="10">
    <source>
        <dbReference type="RefSeq" id="XP_055865967.1"/>
    </source>
</evidence>
<feature type="compositionally biased region" description="Polar residues" evidence="5">
    <location>
        <begin position="1460"/>
        <end position="1473"/>
    </location>
</feature>
<keyword evidence="4" id="KW-0393">Immunoglobulin domain</keyword>
<proteinExistence type="predicted"/>
<keyword evidence="6" id="KW-1133">Transmembrane helix</keyword>
<dbReference type="InterPro" id="IPR013106">
    <property type="entry name" value="Ig_V-set"/>
</dbReference>
<feature type="domain" description="Fibronectin type-III" evidence="8">
    <location>
        <begin position="631"/>
        <end position="726"/>
    </location>
</feature>
<dbReference type="InterPro" id="IPR003961">
    <property type="entry name" value="FN3_dom"/>
</dbReference>
<feature type="domain" description="Ig-like" evidence="7">
    <location>
        <begin position="121"/>
        <end position="208"/>
    </location>
</feature>
<evidence type="ECO:0000259" key="8">
    <source>
        <dbReference type="PROSITE" id="PS50853"/>
    </source>
</evidence>
<evidence type="ECO:0000256" key="3">
    <source>
        <dbReference type="ARBA" id="ARBA00023157"/>
    </source>
</evidence>
<feature type="compositionally biased region" description="Low complexity" evidence="5">
    <location>
        <begin position="727"/>
        <end position="741"/>
    </location>
</feature>
<feature type="domain" description="Ig-like" evidence="7">
    <location>
        <begin position="1"/>
        <end position="108"/>
    </location>
</feature>
<dbReference type="PROSITE" id="PS50835">
    <property type="entry name" value="IG_LIKE"/>
    <property type="match status" value="5"/>
</dbReference>
<dbReference type="InterPro" id="IPR036179">
    <property type="entry name" value="Ig-like_dom_sf"/>
</dbReference>
<dbReference type="InterPro" id="IPR051170">
    <property type="entry name" value="Neural/epithelial_adhesion"/>
</dbReference>
<feature type="compositionally biased region" description="Basic and acidic residues" evidence="5">
    <location>
        <begin position="1351"/>
        <end position="1362"/>
    </location>
</feature>
<dbReference type="PROSITE" id="PS50853">
    <property type="entry name" value="FN3"/>
    <property type="match status" value="2"/>
</dbReference>
<dbReference type="Pfam" id="PF07679">
    <property type="entry name" value="I-set"/>
    <property type="match status" value="2"/>
</dbReference>
<feature type="compositionally biased region" description="Basic and acidic residues" evidence="5">
    <location>
        <begin position="1270"/>
        <end position="1284"/>
    </location>
</feature>
<feature type="region of interest" description="Disordered" evidence="5">
    <location>
        <begin position="1118"/>
        <end position="1182"/>
    </location>
</feature>
<protein>
    <submittedName>
        <fullName evidence="10">Uncharacterized protein LOC106054729 isoform X1</fullName>
    </submittedName>
</protein>
<feature type="compositionally biased region" description="Polar residues" evidence="5">
    <location>
        <begin position="971"/>
        <end position="992"/>
    </location>
</feature>
<evidence type="ECO:0000256" key="1">
    <source>
        <dbReference type="ARBA" id="ARBA00022729"/>
    </source>
</evidence>
<evidence type="ECO:0000256" key="2">
    <source>
        <dbReference type="ARBA" id="ARBA00022737"/>
    </source>
</evidence>
<dbReference type="InterPro" id="IPR003599">
    <property type="entry name" value="Ig_sub"/>
</dbReference>
<feature type="compositionally biased region" description="Low complexity" evidence="5">
    <location>
        <begin position="1159"/>
        <end position="1174"/>
    </location>
</feature>
<dbReference type="Proteomes" id="UP001165740">
    <property type="component" value="Chromosome 14"/>
</dbReference>
<sequence length="1536" mass="170104">MTGNQQNTVFKTASLGGQQVLPCEIIYPPEYPDVQYVVTWTKQGLNDSLLIKFEGYNTQIQEQYKERIEIVNKEASLRISHIEPDDEGWYGCEVYFASSKDTARKTPSIKTWVYLTVHSPPQILRTSNTTLNLLKGSNIELFCEGTGSPEPKIVWKKDNQALNNTLRVTVSGNRVRINNVQREDGGMYSCTFQNLVGETSQPIKLVLEGGPVIMQRPSNITVVDGQRVVLPCVIEAFPQPISFTWYKDTVDIRTTDSFMAQRISILDDGSLLIKPAVKTDRAWYTCKASNSLGNDEAPAYLNIIYKPEVITQKMPAEITWAKGYLQQIDCPVDANPPLKNVLWTKDQNSVSSMGRFDILENGTLLVSNVEESDAGSYKCTPYNVLGSGPSSPRVQVQVKDPPRITISPDPLYIRNVGESVQMGCEATGTPSVSVHWIKVGSKIEGDPRITVTDKYLEIKDLTKDDHGKYECRAINDVATVVSVTELRVSNTTPYAPYNVTVVPGLFNASISWEPAYDGGTTPYYFVNFRAVGDPQWTTMNVEAKSSSAITVFGLQPDTEYEFRIVARNAYGDGTTSSVVRQRTLAVELSTASKLDTTTSHMAYDPKAVLALPVDREGVPYYPEISENKGPSPSEPQNLSAQVRDKDIILNWKVPLISPVPIFSYKIEYSHENSNWIIYPVRVIGGSTSYAEMKDMGSGTYNIRLRSYGVLAFSIPSKAARVTVPSGKPKSPANPNADASSSSDDLVLPEALIGGIIGGVLFLLVAVLLALVAIFHSRKKDRKAKSKYNDVTYGKPDEMNGRHEPTPKWDRWQHNGGGDFVTSLDNRDGIFFLPQTRRLDQSADMRSSLVNDVMDSHSYGRSVAAGREGYDQDAGRQVPLTHDISFRSDRSQAGSFRARPDVKNSTWPDQHSVSQLPLSRSLPLNSGHLPHTSYAPLHKHANAAPPPPVILPTSHEPPTLPKSVSFPAPHSSKASELPTISKQHPSQSAQYVNHPSYHHHNRSHSGSSLRDTQHPSFQSDDDEVFGAVGPHPPLFPRHSSMKPSQMTYLTDDDAIHQPNIGAPLFGVEDISSVLEPNSEQLSQNQPSHSTSASSHPINNFNFDSDIPAPGYYVNTGDTNRPFAMVTPSQKHRAPSDNESNNSSGRPLGYTRDHLQGVVQRLRSSSRSHSAGPHSRYANISGYSDPLPQSRANLFIPPKVSKSHSNLQDPVYYNTVNRRQAPYHMSDLEDDWPRLRAQSDGNHGLRNNEYLGDSASNRPSLSYPDMTSLPRAGERSSNDLPIDRRIYPTSRNYPEPPPPKPAHLYPHPQRRPAYLEQAQSSNRFDPREALPTRYTTPLTSFSDPSGQYRHVQHFGEDPVHHDSGSHSSGVGSRNTSQSTGSLHPHRRGSGGKGSTSLSSAHDPDLSLEASHSFGVPAHRRDTSGDENYEFDSLNALENDIIDDLRRYSRLSGNAEGPVGSAHSGQVPNAQDNQYAPRSKPSRYPDSDVRFMKLREEFKQYRQQQLRPDEDLRPPPTASSALPIGQNGEPLYPMDSEML</sequence>
<feature type="transmembrane region" description="Helical" evidence="6">
    <location>
        <begin position="750"/>
        <end position="774"/>
    </location>
</feature>
<dbReference type="SUPFAM" id="SSF48726">
    <property type="entry name" value="Immunoglobulin"/>
    <property type="match status" value="5"/>
</dbReference>
<dbReference type="Pfam" id="PF13927">
    <property type="entry name" value="Ig_3"/>
    <property type="match status" value="2"/>
</dbReference>
<dbReference type="Pfam" id="PF07686">
    <property type="entry name" value="V-set"/>
    <property type="match status" value="1"/>
</dbReference>
<feature type="domain" description="Ig-like" evidence="7">
    <location>
        <begin position="402"/>
        <end position="489"/>
    </location>
</feature>
<feature type="domain" description="Fibronectin type-III" evidence="8">
    <location>
        <begin position="492"/>
        <end position="586"/>
    </location>
</feature>
<accession>A0A9W2YTA4</accession>
<feature type="region of interest" description="Disordered" evidence="5">
    <location>
        <begin position="794"/>
        <end position="813"/>
    </location>
</feature>
<reference evidence="10" key="1">
    <citation type="submission" date="2025-08" db="UniProtKB">
        <authorList>
            <consortium name="RefSeq"/>
        </authorList>
    </citation>
    <scope>IDENTIFICATION</scope>
</reference>
<dbReference type="FunFam" id="2.60.40.10:FF:000032">
    <property type="entry name" value="palladin isoform X1"/>
    <property type="match status" value="3"/>
</dbReference>
<dbReference type="PANTHER" id="PTHR12231:SF240">
    <property type="entry name" value="PROTEIN TURTLE HOMOLOG B"/>
    <property type="match status" value="1"/>
</dbReference>
<feature type="region of interest" description="Disordered" evidence="5">
    <location>
        <begin position="1318"/>
        <end position="1406"/>
    </location>
</feature>
<organism evidence="9 10">
    <name type="scientific">Biomphalaria glabrata</name>
    <name type="common">Bloodfluke planorb</name>
    <name type="synonym">Freshwater snail</name>
    <dbReference type="NCBI Taxonomy" id="6526"/>
    <lineage>
        <taxon>Eukaryota</taxon>
        <taxon>Metazoa</taxon>
        <taxon>Spiralia</taxon>
        <taxon>Lophotrochozoa</taxon>
        <taxon>Mollusca</taxon>
        <taxon>Gastropoda</taxon>
        <taxon>Heterobranchia</taxon>
        <taxon>Euthyneura</taxon>
        <taxon>Panpulmonata</taxon>
        <taxon>Hygrophila</taxon>
        <taxon>Lymnaeoidea</taxon>
        <taxon>Planorbidae</taxon>
        <taxon>Biomphalaria</taxon>
    </lineage>
</organism>
<dbReference type="SUPFAM" id="SSF49265">
    <property type="entry name" value="Fibronectin type III"/>
    <property type="match status" value="2"/>
</dbReference>
<dbReference type="InterPro" id="IPR007110">
    <property type="entry name" value="Ig-like_dom"/>
</dbReference>
<dbReference type="Gene3D" id="2.60.40.10">
    <property type="entry name" value="Immunoglobulins"/>
    <property type="match status" value="7"/>
</dbReference>
<evidence type="ECO:0000256" key="5">
    <source>
        <dbReference type="SAM" id="MobiDB-lite"/>
    </source>
</evidence>
<feature type="domain" description="Ig-like" evidence="7">
    <location>
        <begin position="211"/>
        <end position="302"/>
    </location>
</feature>
<name>A0A9W2YTA4_BIOGL</name>
<keyword evidence="6" id="KW-0812">Transmembrane</keyword>
<dbReference type="GeneID" id="106054729"/>
<dbReference type="SMART" id="SM00409">
    <property type="entry name" value="IG"/>
    <property type="match status" value="5"/>
</dbReference>
<dbReference type="InterPro" id="IPR036116">
    <property type="entry name" value="FN3_sf"/>
</dbReference>
<feature type="compositionally biased region" description="Polar residues" evidence="5">
    <location>
        <begin position="1003"/>
        <end position="1017"/>
    </location>
</feature>
<gene>
    <name evidence="10" type="primary">LOC106054729</name>
</gene>
<feature type="compositionally biased region" description="Basic and acidic residues" evidence="5">
    <location>
        <begin position="794"/>
        <end position="812"/>
    </location>
</feature>
<dbReference type="CDD" id="cd00063">
    <property type="entry name" value="FN3"/>
    <property type="match status" value="2"/>
</dbReference>
<dbReference type="InterPro" id="IPR013783">
    <property type="entry name" value="Ig-like_fold"/>
</dbReference>
<feature type="domain" description="Ig-like" evidence="7">
    <location>
        <begin position="307"/>
        <end position="397"/>
    </location>
</feature>
<dbReference type="SMART" id="SM00060">
    <property type="entry name" value="FN3"/>
    <property type="match status" value="2"/>
</dbReference>
<dbReference type="PANTHER" id="PTHR12231">
    <property type="entry name" value="CTX-RELATED TYPE I TRANSMEMBRANE PROTEIN"/>
    <property type="match status" value="1"/>
</dbReference>
<keyword evidence="2" id="KW-0677">Repeat</keyword>
<feature type="region of interest" description="Disordered" evidence="5">
    <location>
        <begin position="721"/>
        <end position="741"/>
    </location>
</feature>
<dbReference type="SMART" id="SM00408">
    <property type="entry name" value="IGc2"/>
    <property type="match status" value="4"/>
</dbReference>
<keyword evidence="3" id="KW-1015">Disulfide bond</keyword>
<dbReference type="InterPro" id="IPR013098">
    <property type="entry name" value="Ig_I-set"/>
</dbReference>
<dbReference type="InterPro" id="IPR003598">
    <property type="entry name" value="Ig_sub2"/>
</dbReference>
<feature type="region of interest" description="Disordered" evidence="5">
    <location>
        <begin position="1222"/>
        <end position="1305"/>
    </location>
</feature>
<dbReference type="OMA" id="HVLVCKN"/>